<protein>
    <recommendedName>
        <fullName evidence="4">Inhibitor of apoptosis-promoting Bax1-domain-containing protein</fullName>
    </recommendedName>
</protein>
<gene>
    <name evidence="2" type="ORF">BCR42DRAFT_425045</name>
</gene>
<name>A0A1X2I3B0_9FUNG</name>
<keyword evidence="3" id="KW-1185">Reference proteome</keyword>
<sequence>MIENTPILPTNSPYLGDPLLTRYHSSQLDLDVFGTSVTRNTIPVQMSFSRNVLLILFGQVLTTLVFTVSLQYIQLTWDWLQISILTWWIPIIPCVLAAILILWQLWALYFQLVNLARIILLTIFSCLSSFIIGEIVVTFCYADGLLVMNLVISGIVAFYCYTFQQKFKFSGPSPWFCGMAAICLNASWLRILFELDALEILTPIGLAGVICTYILLDLYYIMDNTSAEDVILANTCLYADILYPMRCLHNLCELSDNLNMLDILYPGPPN</sequence>
<evidence type="ECO:0008006" key="4">
    <source>
        <dbReference type="Google" id="ProtNLM"/>
    </source>
</evidence>
<accession>A0A1X2I3B0</accession>
<feature type="transmembrane region" description="Helical" evidence="1">
    <location>
        <begin position="175"/>
        <end position="193"/>
    </location>
</feature>
<keyword evidence="1" id="KW-1133">Transmembrane helix</keyword>
<dbReference type="OrthoDB" id="7933078at2759"/>
<dbReference type="AlphaFoldDB" id="A0A1X2I3B0"/>
<feature type="transmembrane region" description="Helical" evidence="1">
    <location>
        <begin position="200"/>
        <end position="221"/>
    </location>
</feature>
<feature type="transmembrane region" description="Helical" evidence="1">
    <location>
        <begin position="52"/>
        <end position="73"/>
    </location>
</feature>
<keyword evidence="1" id="KW-0472">Membrane</keyword>
<proteinExistence type="predicted"/>
<reference evidence="2 3" key="1">
    <citation type="submission" date="2016-07" db="EMBL/GenBank/DDBJ databases">
        <title>Pervasive Adenine N6-methylation of Active Genes in Fungi.</title>
        <authorList>
            <consortium name="DOE Joint Genome Institute"/>
            <person name="Mondo S.J."/>
            <person name="Dannebaum R.O."/>
            <person name="Kuo R.C."/>
            <person name="Labutti K."/>
            <person name="Haridas S."/>
            <person name="Kuo A."/>
            <person name="Salamov A."/>
            <person name="Ahrendt S.R."/>
            <person name="Lipzen A."/>
            <person name="Sullivan W."/>
            <person name="Andreopoulos W.B."/>
            <person name="Clum A."/>
            <person name="Lindquist E."/>
            <person name="Daum C."/>
            <person name="Ramamoorthy G.K."/>
            <person name="Gryganskyi A."/>
            <person name="Culley D."/>
            <person name="Magnuson J.K."/>
            <person name="James T.Y."/>
            <person name="O'Malley M.A."/>
            <person name="Stajich J.E."/>
            <person name="Spatafora J.W."/>
            <person name="Visel A."/>
            <person name="Grigoriev I.V."/>
        </authorList>
    </citation>
    <scope>NUCLEOTIDE SEQUENCE [LARGE SCALE GENOMIC DNA]</scope>
    <source>
        <strain evidence="2 3">NRRL 1336</strain>
    </source>
</reference>
<comment type="caution">
    <text evidence="2">The sequence shown here is derived from an EMBL/GenBank/DDBJ whole genome shotgun (WGS) entry which is preliminary data.</text>
</comment>
<evidence type="ECO:0000313" key="2">
    <source>
        <dbReference type="EMBL" id="ORZ08390.1"/>
    </source>
</evidence>
<evidence type="ECO:0000313" key="3">
    <source>
        <dbReference type="Proteomes" id="UP000193560"/>
    </source>
</evidence>
<organism evidence="2 3">
    <name type="scientific">Absidia repens</name>
    <dbReference type="NCBI Taxonomy" id="90262"/>
    <lineage>
        <taxon>Eukaryota</taxon>
        <taxon>Fungi</taxon>
        <taxon>Fungi incertae sedis</taxon>
        <taxon>Mucoromycota</taxon>
        <taxon>Mucoromycotina</taxon>
        <taxon>Mucoromycetes</taxon>
        <taxon>Mucorales</taxon>
        <taxon>Cunninghamellaceae</taxon>
        <taxon>Absidia</taxon>
    </lineage>
</organism>
<feature type="transmembrane region" description="Helical" evidence="1">
    <location>
        <begin position="118"/>
        <end position="139"/>
    </location>
</feature>
<dbReference type="Proteomes" id="UP000193560">
    <property type="component" value="Unassembled WGS sequence"/>
</dbReference>
<keyword evidence="1" id="KW-0812">Transmembrane</keyword>
<evidence type="ECO:0000256" key="1">
    <source>
        <dbReference type="SAM" id="Phobius"/>
    </source>
</evidence>
<dbReference type="EMBL" id="MCGE01000031">
    <property type="protein sequence ID" value="ORZ08390.1"/>
    <property type="molecule type" value="Genomic_DNA"/>
</dbReference>
<feature type="transmembrane region" description="Helical" evidence="1">
    <location>
        <begin position="85"/>
        <end position="106"/>
    </location>
</feature>
<feature type="transmembrane region" description="Helical" evidence="1">
    <location>
        <begin position="145"/>
        <end position="163"/>
    </location>
</feature>